<feature type="compositionally biased region" description="Basic and acidic residues" evidence="1">
    <location>
        <begin position="21"/>
        <end position="36"/>
    </location>
</feature>
<sequence>MRIDIILGRRHISPLGRPRHRDPPQPDEPNRGEYFRRPRPNLPRLRQIRHRRTAKHRIHNENVKPGCAKQRVSVELPHKLIDNRAEKSGSIITSKSMPPEVLEQVEVIVDAHRSPTAVPSPALSD</sequence>
<name>A0ABS4T8C8_9PSEU</name>
<feature type="compositionally biased region" description="Basic residues" evidence="1">
    <location>
        <begin position="9"/>
        <end position="20"/>
    </location>
</feature>
<comment type="caution">
    <text evidence="2">The sequence shown here is derived from an EMBL/GenBank/DDBJ whole genome shotgun (WGS) entry which is preliminary data.</text>
</comment>
<feature type="region of interest" description="Disordered" evidence="1">
    <location>
        <begin position="9"/>
        <end position="42"/>
    </location>
</feature>
<gene>
    <name evidence="2" type="ORF">JOF56_001073</name>
</gene>
<evidence type="ECO:0000256" key="1">
    <source>
        <dbReference type="SAM" id="MobiDB-lite"/>
    </source>
</evidence>
<evidence type="ECO:0000313" key="2">
    <source>
        <dbReference type="EMBL" id="MBP2320688.1"/>
    </source>
</evidence>
<dbReference type="RefSeq" id="WP_209649130.1">
    <property type="nucleotide sequence ID" value="NZ_JAGINW010000001.1"/>
</dbReference>
<proteinExistence type="predicted"/>
<reference evidence="2 3" key="1">
    <citation type="submission" date="2021-03" db="EMBL/GenBank/DDBJ databases">
        <title>Sequencing the genomes of 1000 actinobacteria strains.</title>
        <authorList>
            <person name="Klenk H.-P."/>
        </authorList>
    </citation>
    <scope>NUCLEOTIDE SEQUENCE [LARGE SCALE GENOMIC DNA]</scope>
    <source>
        <strain evidence="2 3">DSM 46670</strain>
    </source>
</reference>
<protein>
    <submittedName>
        <fullName evidence="2">Uncharacterized protein</fullName>
    </submittedName>
</protein>
<dbReference type="EMBL" id="JAGINW010000001">
    <property type="protein sequence ID" value="MBP2320688.1"/>
    <property type="molecule type" value="Genomic_DNA"/>
</dbReference>
<accession>A0ABS4T8C8</accession>
<keyword evidence="3" id="KW-1185">Reference proteome</keyword>
<dbReference type="Proteomes" id="UP001519332">
    <property type="component" value="Unassembled WGS sequence"/>
</dbReference>
<evidence type="ECO:0000313" key="3">
    <source>
        <dbReference type="Proteomes" id="UP001519332"/>
    </source>
</evidence>
<organism evidence="2 3">
    <name type="scientific">Kibdelosporangium banguiense</name>
    <dbReference type="NCBI Taxonomy" id="1365924"/>
    <lineage>
        <taxon>Bacteria</taxon>
        <taxon>Bacillati</taxon>
        <taxon>Actinomycetota</taxon>
        <taxon>Actinomycetes</taxon>
        <taxon>Pseudonocardiales</taxon>
        <taxon>Pseudonocardiaceae</taxon>
        <taxon>Kibdelosporangium</taxon>
    </lineage>
</organism>